<dbReference type="PROSITE" id="PS51471">
    <property type="entry name" value="FE2OG_OXY"/>
    <property type="match status" value="1"/>
</dbReference>
<name>A0A2P6PVE7_ROSCH</name>
<proteinExistence type="inferred from homology"/>
<dbReference type="GO" id="GO:0046872">
    <property type="term" value="F:metal ion binding"/>
    <property type="evidence" value="ECO:0007669"/>
    <property type="project" value="UniProtKB-KW"/>
</dbReference>
<dbReference type="Pfam" id="PF03171">
    <property type="entry name" value="2OG-FeII_Oxy"/>
    <property type="match status" value="1"/>
</dbReference>
<dbReference type="FunFam" id="2.60.120.330:FF:000005">
    <property type="entry name" value="1-aminocyclopropane-1-carboxylate oxidase homolog 1"/>
    <property type="match status" value="1"/>
</dbReference>
<dbReference type="InterPro" id="IPR044861">
    <property type="entry name" value="IPNS-like_FE2OG_OXY"/>
</dbReference>
<dbReference type="PANTHER" id="PTHR10209:SF714">
    <property type="entry name" value="1-AMINOCYCLOPROPANE-1-CARBOXYLATE OXIDASE HOMOLOG 11-RELATED"/>
    <property type="match status" value="1"/>
</dbReference>
<organism evidence="8 9">
    <name type="scientific">Rosa chinensis</name>
    <name type="common">China rose</name>
    <dbReference type="NCBI Taxonomy" id="74649"/>
    <lineage>
        <taxon>Eukaryota</taxon>
        <taxon>Viridiplantae</taxon>
        <taxon>Streptophyta</taxon>
        <taxon>Embryophyta</taxon>
        <taxon>Tracheophyta</taxon>
        <taxon>Spermatophyta</taxon>
        <taxon>Magnoliopsida</taxon>
        <taxon>eudicotyledons</taxon>
        <taxon>Gunneridae</taxon>
        <taxon>Pentapetalae</taxon>
        <taxon>rosids</taxon>
        <taxon>fabids</taxon>
        <taxon>Rosales</taxon>
        <taxon>Rosaceae</taxon>
        <taxon>Rosoideae</taxon>
        <taxon>Rosoideae incertae sedis</taxon>
        <taxon>Rosa</taxon>
    </lineage>
</organism>
<keyword evidence="4 6" id="KW-0560">Oxidoreductase</keyword>
<evidence type="ECO:0000259" key="7">
    <source>
        <dbReference type="PROSITE" id="PS51471"/>
    </source>
</evidence>
<keyword evidence="9" id="KW-1185">Reference proteome</keyword>
<evidence type="ECO:0000256" key="3">
    <source>
        <dbReference type="ARBA" id="ARBA00022723"/>
    </source>
</evidence>
<dbReference type="GO" id="GO:0050590">
    <property type="term" value="F:desacetoxyvindoline 4-hydroxylase activity"/>
    <property type="evidence" value="ECO:0007669"/>
    <property type="project" value="UniProtKB-EC"/>
</dbReference>
<comment type="cofactor">
    <cofactor evidence="1">
        <name>Fe cation</name>
        <dbReference type="ChEBI" id="CHEBI:24875"/>
    </cofactor>
</comment>
<dbReference type="InterPro" id="IPR005123">
    <property type="entry name" value="Oxoglu/Fe-dep_dioxygenase_dom"/>
</dbReference>
<keyword evidence="3 6" id="KW-0479">Metal-binding</keyword>
<evidence type="ECO:0000256" key="6">
    <source>
        <dbReference type="RuleBase" id="RU003682"/>
    </source>
</evidence>
<dbReference type="STRING" id="74649.A0A2P6PVE7"/>
<comment type="caution">
    <text evidence="8">The sequence shown here is derived from an EMBL/GenBank/DDBJ whole genome shotgun (WGS) entry which is preliminary data.</text>
</comment>
<evidence type="ECO:0000313" key="8">
    <source>
        <dbReference type="EMBL" id="PRQ25898.1"/>
    </source>
</evidence>
<evidence type="ECO:0000256" key="5">
    <source>
        <dbReference type="ARBA" id="ARBA00023004"/>
    </source>
</evidence>
<sequence length="375" mass="42404">MRQLLSSSTCKHVLGLQSKHQNMAAVVDCDQREKELKAFDESKAGVKGIADTGVTKLPTMFIHPPENLLNSAFPEDDEQHHKIRNLQVPVIDLSGFDNSERRKEIVNDINKAAESWGFFQLVNHGIPLNVMEGIQKSIRGFHELPQEEKVKWYSRDFTQKVNFFSNGDLKVSTPADWRDTLSCKVLEDPESFEAIPQVCRREVSEYMKRIDGVQEKLSELFSEALGLNSDYLASTGCFKSRSLACHYFPICPEPHLTMGGTKHSDLSFLTLLLQDSVGGLQVFHQNVWIDVPPVKGALLANIADMMQIITNGKFKSVEHRVLMKPTVEPRISIACFLGTDDLQKPYGPIKELTSENNPPIYSEVKFGEYMKKYKL</sequence>
<dbReference type="Gene3D" id="2.60.120.330">
    <property type="entry name" value="B-lactam Antibiotic, Isopenicillin N Synthase, Chain"/>
    <property type="match status" value="1"/>
</dbReference>
<dbReference type="InterPro" id="IPR026992">
    <property type="entry name" value="DIOX_N"/>
</dbReference>
<dbReference type="EC" id="1.14.11.20" evidence="8"/>
<dbReference type="AlphaFoldDB" id="A0A2P6PVE7"/>
<dbReference type="SUPFAM" id="SSF51197">
    <property type="entry name" value="Clavaminate synthase-like"/>
    <property type="match status" value="1"/>
</dbReference>
<protein>
    <submittedName>
        <fullName evidence="8">Putative deacetoxyvindoline 4-hydroxylase</fullName>
        <ecNumber evidence="8">1.14.11.20</ecNumber>
    </submittedName>
</protein>
<dbReference type="OMA" id="ADMMQII"/>
<feature type="domain" description="Fe2OG dioxygenase" evidence="7">
    <location>
        <begin position="237"/>
        <end position="339"/>
    </location>
</feature>
<evidence type="ECO:0000256" key="2">
    <source>
        <dbReference type="ARBA" id="ARBA00008056"/>
    </source>
</evidence>
<accession>A0A2P6PVE7</accession>
<evidence type="ECO:0000256" key="1">
    <source>
        <dbReference type="ARBA" id="ARBA00001962"/>
    </source>
</evidence>
<comment type="similarity">
    <text evidence="2 6">Belongs to the iron/ascorbate-dependent oxidoreductase family.</text>
</comment>
<gene>
    <name evidence="8" type="ORF">RchiOBHm_Chr6g0288661</name>
</gene>
<dbReference type="InterPro" id="IPR027443">
    <property type="entry name" value="IPNS-like_sf"/>
</dbReference>
<dbReference type="OrthoDB" id="288590at2759"/>
<dbReference type="EMBL" id="PDCK01000044">
    <property type="protein sequence ID" value="PRQ25898.1"/>
    <property type="molecule type" value="Genomic_DNA"/>
</dbReference>
<evidence type="ECO:0000256" key="4">
    <source>
        <dbReference type="ARBA" id="ARBA00023002"/>
    </source>
</evidence>
<evidence type="ECO:0000313" key="9">
    <source>
        <dbReference type="Proteomes" id="UP000238479"/>
    </source>
</evidence>
<dbReference type="Pfam" id="PF14226">
    <property type="entry name" value="DIOX_N"/>
    <property type="match status" value="1"/>
</dbReference>
<reference evidence="8 9" key="1">
    <citation type="journal article" date="2018" name="Nat. Genet.">
        <title>The Rosa genome provides new insights in the design of modern roses.</title>
        <authorList>
            <person name="Bendahmane M."/>
        </authorList>
    </citation>
    <scope>NUCLEOTIDE SEQUENCE [LARGE SCALE GENOMIC DNA]</scope>
    <source>
        <strain evidence="9">cv. Old Blush</strain>
    </source>
</reference>
<dbReference type="Gramene" id="PRQ25898">
    <property type="protein sequence ID" value="PRQ25898"/>
    <property type="gene ID" value="RchiOBHm_Chr6g0288661"/>
</dbReference>
<dbReference type="PANTHER" id="PTHR10209">
    <property type="entry name" value="OXIDOREDUCTASE, 2OG-FE II OXYGENASE FAMILY PROTEIN"/>
    <property type="match status" value="1"/>
</dbReference>
<keyword evidence="5 6" id="KW-0408">Iron</keyword>
<dbReference type="Proteomes" id="UP000238479">
    <property type="component" value="Chromosome 6"/>
</dbReference>